<reference evidence="9 10" key="1">
    <citation type="submission" date="2018-11" db="EMBL/GenBank/DDBJ databases">
        <title>Genome sequencing of Lautropia sp. KCOM 2505 (= ChDC F240).</title>
        <authorList>
            <person name="Kook J.-K."/>
            <person name="Park S.-N."/>
            <person name="Lim Y.K."/>
        </authorList>
    </citation>
    <scope>NUCLEOTIDE SEQUENCE [LARGE SCALE GENOMIC DNA]</scope>
    <source>
        <strain evidence="9 10">KCOM 2505</strain>
    </source>
</reference>
<evidence type="ECO:0000256" key="1">
    <source>
        <dbReference type="ARBA" id="ARBA00005952"/>
    </source>
</evidence>
<evidence type="ECO:0000313" key="10">
    <source>
        <dbReference type="Proteomes" id="UP000270261"/>
    </source>
</evidence>
<evidence type="ECO:0000256" key="6">
    <source>
        <dbReference type="HAMAP-Rule" id="MF_00073"/>
    </source>
</evidence>
<dbReference type="HAMAP" id="MF_00073">
    <property type="entry name" value="NusB"/>
    <property type="match status" value="1"/>
</dbReference>
<keyword evidence="5 6" id="KW-0804">Transcription</keyword>
<accession>A0A3R8LQ78</accession>
<dbReference type="Pfam" id="PF01029">
    <property type="entry name" value="NusB"/>
    <property type="match status" value="1"/>
</dbReference>
<evidence type="ECO:0000313" key="9">
    <source>
        <dbReference type="EMBL" id="RRN44252.1"/>
    </source>
</evidence>
<dbReference type="PANTHER" id="PTHR11078:SF3">
    <property type="entry name" value="ANTITERMINATION NUSB DOMAIN-CONTAINING PROTEIN"/>
    <property type="match status" value="1"/>
</dbReference>
<evidence type="ECO:0000256" key="2">
    <source>
        <dbReference type="ARBA" id="ARBA00022814"/>
    </source>
</evidence>
<keyword evidence="4 6" id="KW-0805">Transcription regulation</keyword>
<dbReference type="GO" id="GO:0006353">
    <property type="term" value="P:DNA-templated transcription termination"/>
    <property type="evidence" value="ECO:0007669"/>
    <property type="project" value="UniProtKB-UniRule"/>
</dbReference>
<gene>
    <name evidence="6 9" type="primary">nusB</name>
    <name evidence="9" type="ORF">EHV23_13045</name>
</gene>
<evidence type="ECO:0000256" key="4">
    <source>
        <dbReference type="ARBA" id="ARBA00023015"/>
    </source>
</evidence>
<dbReference type="Proteomes" id="UP000270261">
    <property type="component" value="Unassembled WGS sequence"/>
</dbReference>
<dbReference type="InterPro" id="IPR035926">
    <property type="entry name" value="NusB-like_sf"/>
</dbReference>
<dbReference type="RefSeq" id="WP_125096448.1">
    <property type="nucleotide sequence ID" value="NZ_RRUE01000002.1"/>
</dbReference>
<name>A0A3R8LQ78_9BURK</name>
<comment type="function">
    <text evidence="6">Involved in transcription antitermination. Required for transcription of ribosomal RNA (rRNA) genes. Binds specifically to the boxA antiterminator sequence of the ribosomal RNA (rrn) operons.</text>
</comment>
<dbReference type="InterPro" id="IPR011605">
    <property type="entry name" value="NusB_fam"/>
</dbReference>
<comment type="similarity">
    <text evidence="1 6">Belongs to the NusB family.</text>
</comment>
<dbReference type="OrthoDB" id="9789556at2"/>
<dbReference type="Gene3D" id="1.10.940.10">
    <property type="entry name" value="NusB-like"/>
    <property type="match status" value="1"/>
</dbReference>
<protein>
    <recommendedName>
        <fullName evidence="6">Transcription antitermination protein NusB</fullName>
    </recommendedName>
    <alternativeName>
        <fullName evidence="6">Antitermination factor NusB</fullName>
    </alternativeName>
</protein>
<dbReference type="SUPFAM" id="SSF48013">
    <property type="entry name" value="NusB-like"/>
    <property type="match status" value="1"/>
</dbReference>
<comment type="caution">
    <text evidence="9">The sequence shown here is derived from an EMBL/GenBank/DDBJ whole genome shotgun (WGS) entry which is preliminary data.</text>
</comment>
<dbReference type="InterPro" id="IPR006027">
    <property type="entry name" value="NusB_RsmB_TIM44"/>
</dbReference>
<evidence type="ECO:0000256" key="5">
    <source>
        <dbReference type="ARBA" id="ARBA00023163"/>
    </source>
</evidence>
<evidence type="ECO:0000256" key="7">
    <source>
        <dbReference type="SAM" id="MobiDB-lite"/>
    </source>
</evidence>
<dbReference type="NCBIfam" id="TIGR01951">
    <property type="entry name" value="nusB"/>
    <property type="match status" value="1"/>
</dbReference>
<dbReference type="PANTHER" id="PTHR11078">
    <property type="entry name" value="N UTILIZATION SUBSTANCE PROTEIN B-RELATED"/>
    <property type="match status" value="1"/>
</dbReference>
<evidence type="ECO:0000256" key="3">
    <source>
        <dbReference type="ARBA" id="ARBA00022884"/>
    </source>
</evidence>
<dbReference type="GO" id="GO:0005829">
    <property type="term" value="C:cytosol"/>
    <property type="evidence" value="ECO:0007669"/>
    <property type="project" value="TreeGrafter"/>
</dbReference>
<evidence type="ECO:0000259" key="8">
    <source>
        <dbReference type="Pfam" id="PF01029"/>
    </source>
</evidence>
<organism evidence="9 10">
    <name type="scientific">Lautropia dentalis</name>
    <dbReference type="NCBI Taxonomy" id="2490857"/>
    <lineage>
        <taxon>Bacteria</taxon>
        <taxon>Pseudomonadati</taxon>
        <taxon>Pseudomonadota</taxon>
        <taxon>Betaproteobacteria</taxon>
        <taxon>Burkholderiales</taxon>
        <taxon>Burkholderiaceae</taxon>
        <taxon>Lautropia</taxon>
    </lineage>
</organism>
<keyword evidence="3 6" id="KW-0694">RNA-binding</keyword>
<keyword evidence="10" id="KW-1185">Reference proteome</keyword>
<proteinExistence type="inferred from homology"/>
<dbReference type="GO" id="GO:0003723">
    <property type="term" value="F:RNA binding"/>
    <property type="evidence" value="ECO:0007669"/>
    <property type="project" value="UniProtKB-UniRule"/>
</dbReference>
<dbReference type="AlphaFoldDB" id="A0A3R8LQ78"/>
<sequence>MQGRSPAAPAGNRTRSARRRSREFAMQGIYQWLLSAEDVGAIQAHIETSPGFDRADRHHFETLLRGAIQQASALEALILPSLDRPLNLLSPVERAILTLATYELKDHQEIPYRVVINEAVELAKNFGGTDGYKYVNGVLDKVVPGIRPNEVRPAD</sequence>
<feature type="domain" description="NusB/RsmB/TIM44" evidence="8">
    <location>
        <begin position="20"/>
        <end position="143"/>
    </location>
</feature>
<keyword evidence="2 6" id="KW-0889">Transcription antitermination</keyword>
<feature type="region of interest" description="Disordered" evidence="7">
    <location>
        <begin position="1"/>
        <end position="20"/>
    </location>
</feature>
<dbReference type="GO" id="GO:0031564">
    <property type="term" value="P:transcription antitermination"/>
    <property type="evidence" value="ECO:0007669"/>
    <property type="project" value="UniProtKB-KW"/>
</dbReference>
<dbReference type="EMBL" id="RRUE01000002">
    <property type="protein sequence ID" value="RRN44252.1"/>
    <property type="molecule type" value="Genomic_DNA"/>
</dbReference>